<evidence type="ECO:0000256" key="1">
    <source>
        <dbReference type="SAM" id="MobiDB-lite"/>
    </source>
</evidence>
<dbReference type="OrthoDB" id="2688793at2759"/>
<evidence type="ECO:0000313" key="3">
    <source>
        <dbReference type="Proteomes" id="UP000053989"/>
    </source>
</evidence>
<reference evidence="2 3" key="1">
    <citation type="submission" date="2014-04" db="EMBL/GenBank/DDBJ databases">
        <authorList>
            <consortium name="DOE Joint Genome Institute"/>
            <person name="Kuo A."/>
            <person name="Kohler A."/>
            <person name="Nagy L.G."/>
            <person name="Floudas D."/>
            <person name="Copeland A."/>
            <person name="Barry K.W."/>
            <person name="Cichocki N."/>
            <person name="Veneault-Fourrey C."/>
            <person name="LaButti K."/>
            <person name="Lindquist E.A."/>
            <person name="Lipzen A."/>
            <person name="Lundell T."/>
            <person name="Morin E."/>
            <person name="Murat C."/>
            <person name="Sun H."/>
            <person name="Tunlid A."/>
            <person name="Henrissat B."/>
            <person name="Grigoriev I.V."/>
            <person name="Hibbett D.S."/>
            <person name="Martin F."/>
            <person name="Nordberg H.P."/>
            <person name="Cantor M.N."/>
            <person name="Hua S.X."/>
        </authorList>
    </citation>
    <scope>NUCLEOTIDE SEQUENCE [LARGE SCALE GENOMIC DNA]</scope>
    <source>
        <strain evidence="2 3">Foug A</strain>
    </source>
</reference>
<dbReference type="InParanoid" id="A0A0C2YLN4"/>
<gene>
    <name evidence="2" type="ORF">SCLCIDRAFT_1175175</name>
</gene>
<dbReference type="Proteomes" id="UP000053989">
    <property type="component" value="Unassembled WGS sequence"/>
</dbReference>
<dbReference type="AlphaFoldDB" id="A0A0C2YLN4"/>
<protein>
    <recommendedName>
        <fullName evidence="4">Retrotransposon Copia-like N-terminal domain-containing protein</fullName>
    </recommendedName>
</protein>
<evidence type="ECO:0000313" key="2">
    <source>
        <dbReference type="EMBL" id="KIM50613.1"/>
    </source>
</evidence>
<sequence>MGKFDHIPELTGASAFHAWKSQVILALGHEGAYNHVSDGLDPTDFAEFASTLPVPADVAAPTAAECTLILMWLKEDAVAKDIICHRLSPAVQQLIPQERSVTARDAWKLLHSHFNHIDLGSQHLIWEKILNLQMADAADAERYLGEHDALRHDLIRMGVAYSDSEAIFNLLKGLPCTGTWPAFKLVLQSSLSVAPVAAPASSSVSGISSISGLLGSGAATFKSILVCIAAEAHRLVLEASISPPVGSEFTNVARTSRQTTNVNPATGLRHTKNNPSG</sequence>
<proteinExistence type="predicted"/>
<dbReference type="EMBL" id="KN822367">
    <property type="protein sequence ID" value="KIM50613.1"/>
    <property type="molecule type" value="Genomic_DNA"/>
</dbReference>
<feature type="compositionally biased region" description="Polar residues" evidence="1">
    <location>
        <begin position="254"/>
        <end position="264"/>
    </location>
</feature>
<feature type="region of interest" description="Disordered" evidence="1">
    <location>
        <begin position="254"/>
        <end position="277"/>
    </location>
</feature>
<dbReference type="Pfam" id="PF14223">
    <property type="entry name" value="Retrotran_gag_2"/>
    <property type="match status" value="1"/>
</dbReference>
<keyword evidence="3" id="KW-1185">Reference proteome</keyword>
<organism evidence="2 3">
    <name type="scientific">Scleroderma citrinum Foug A</name>
    <dbReference type="NCBI Taxonomy" id="1036808"/>
    <lineage>
        <taxon>Eukaryota</taxon>
        <taxon>Fungi</taxon>
        <taxon>Dikarya</taxon>
        <taxon>Basidiomycota</taxon>
        <taxon>Agaricomycotina</taxon>
        <taxon>Agaricomycetes</taxon>
        <taxon>Agaricomycetidae</taxon>
        <taxon>Boletales</taxon>
        <taxon>Sclerodermatineae</taxon>
        <taxon>Sclerodermataceae</taxon>
        <taxon>Scleroderma</taxon>
    </lineage>
</organism>
<name>A0A0C2YLN4_9AGAM</name>
<accession>A0A0C2YLN4</accession>
<reference evidence="3" key="2">
    <citation type="submission" date="2015-01" db="EMBL/GenBank/DDBJ databases">
        <title>Evolutionary Origins and Diversification of the Mycorrhizal Mutualists.</title>
        <authorList>
            <consortium name="DOE Joint Genome Institute"/>
            <consortium name="Mycorrhizal Genomics Consortium"/>
            <person name="Kohler A."/>
            <person name="Kuo A."/>
            <person name="Nagy L.G."/>
            <person name="Floudas D."/>
            <person name="Copeland A."/>
            <person name="Barry K.W."/>
            <person name="Cichocki N."/>
            <person name="Veneault-Fourrey C."/>
            <person name="LaButti K."/>
            <person name="Lindquist E.A."/>
            <person name="Lipzen A."/>
            <person name="Lundell T."/>
            <person name="Morin E."/>
            <person name="Murat C."/>
            <person name="Riley R."/>
            <person name="Ohm R."/>
            <person name="Sun H."/>
            <person name="Tunlid A."/>
            <person name="Henrissat B."/>
            <person name="Grigoriev I.V."/>
            <person name="Hibbett D.S."/>
            <person name="Martin F."/>
        </authorList>
    </citation>
    <scope>NUCLEOTIDE SEQUENCE [LARGE SCALE GENOMIC DNA]</scope>
    <source>
        <strain evidence="3">Foug A</strain>
    </source>
</reference>
<dbReference type="HOGENOM" id="CLU_048314_1_0_1"/>
<evidence type="ECO:0008006" key="4">
    <source>
        <dbReference type="Google" id="ProtNLM"/>
    </source>
</evidence>
<feature type="non-terminal residue" evidence="2">
    <location>
        <position position="277"/>
    </location>
</feature>
<dbReference type="STRING" id="1036808.A0A0C2YLN4"/>